<feature type="domain" description="Flagellar assembly protein FliH/Type III secretion system HrpE" evidence="8">
    <location>
        <begin position="109"/>
        <end position="228"/>
    </location>
</feature>
<gene>
    <name evidence="9" type="primary">sctL</name>
    <name evidence="9" type="ORF">BGL_2c02260</name>
</gene>
<comment type="subcellular location">
    <subcellularLocation>
        <location evidence="1">Cytoplasm</location>
    </subcellularLocation>
</comment>
<keyword evidence="2" id="KW-0813">Transport</keyword>
<keyword evidence="10" id="KW-1185">Reference proteome</keyword>
<feature type="region of interest" description="Disordered" evidence="7">
    <location>
        <begin position="250"/>
        <end position="416"/>
    </location>
</feature>
<organism evidence="9 10">
    <name type="scientific">Burkholderia plantarii</name>
    <dbReference type="NCBI Taxonomy" id="41899"/>
    <lineage>
        <taxon>Bacteria</taxon>
        <taxon>Pseudomonadati</taxon>
        <taxon>Pseudomonadota</taxon>
        <taxon>Betaproteobacteria</taxon>
        <taxon>Burkholderiales</taxon>
        <taxon>Burkholderiaceae</taxon>
        <taxon>Burkholderia</taxon>
    </lineage>
</organism>
<dbReference type="GO" id="GO:0030254">
    <property type="term" value="P:protein secretion by the type III secretion system"/>
    <property type="evidence" value="ECO:0007669"/>
    <property type="project" value="InterPro"/>
</dbReference>
<dbReference type="InterPro" id="IPR051472">
    <property type="entry name" value="T3SS_Stator/FliH"/>
</dbReference>
<evidence type="ECO:0000256" key="7">
    <source>
        <dbReference type="SAM" id="MobiDB-lite"/>
    </source>
</evidence>
<dbReference type="Pfam" id="PF02108">
    <property type="entry name" value="FliH"/>
    <property type="match status" value="1"/>
</dbReference>
<dbReference type="InterPro" id="IPR018035">
    <property type="entry name" value="Flagellar_FliH/T3SS_HrpE"/>
</dbReference>
<proteinExistence type="inferred from homology"/>
<dbReference type="PANTHER" id="PTHR34982">
    <property type="entry name" value="YOP PROTEINS TRANSLOCATION PROTEIN L"/>
    <property type="match status" value="1"/>
</dbReference>
<dbReference type="HOGENOM" id="CLU_054714_1_0_4"/>
<comment type="similarity">
    <text evidence="5">Belongs to the SctL stator family.</text>
</comment>
<dbReference type="InterPro" id="IPR012842">
    <property type="entry name" value="T3SS_SctL/SctL2"/>
</dbReference>
<dbReference type="PANTHER" id="PTHR34982:SF4">
    <property type="entry name" value="TYPE 3 SECRETION SYSTEM STATOR PROTEIN"/>
    <property type="match status" value="1"/>
</dbReference>
<keyword evidence="3" id="KW-0963">Cytoplasm</keyword>
<dbReference type="RefSeq" id="WP_080937313.1">
    <property type="nucleotide sequence ID" value="NZ_CP002581.1"/>
</dbReference>
<evidence type="ECO:0000256" key="3">
    <source>
        <dbReference type="ARBA" id="ARBA00022490"/>
    </source>
</evidence>
<dbReference type="Proteomes" id="UP000031838">
    <property type="component" value="Chromosome 2"/>
</dbReference>
<reference evidence="10" key="1">
    <citation type="submission" date="2011-03" db="EMBL/GenBank/DDBJ databases">
        <authorList>
            <person name="Voget S."/>
            <person name="Streit W.R."/>
            <person name="Jaeger K.E."/>
            <person name="Daniel R."/>
        </authorList>
    </citation>
    <scope>NUCLEOTIDE SEQUENCE [LARGE SCALE GENOMIC DNA]</scope>
    <source>
        <strain evidence="10">PG1</strain>
    </source>
</reference>
<evidence type="ECO:0000313" key="10">
    <source>
        <dbReference type="Proteomes" id="UP000031838"/>
    </source>
</evidence>
<accession>A0A0B6RSL8</accession>
<evidence type="ECO:0000256" key="4">
    <source>
        <dbReference type="ARBA" id="ARBA00022927"/>
    </source>
</evidence>
<dbReference type="NCBIfam" id="NF006574">
    <property type="entry name" value="PRK09098.1"/>
    <property type="match status" value="1"/>
</dbReference>
<protein>
    <recommendedName>
        <fullName evidence="6">Type 3 secretion system stator protein</fullName>
    </recommendedName>
</protein>
<dbReference type="GO" id="GO:0005829">
    <property type="term" value="C:cytosol"/>
    <property type="evidence" value="ECO:0007669"/>
    <property type="project" value="TreeGrafter"/>
</dbReference>
<evidence type="ECO:0000313" key="9">
    <source>
        <dbReference type="EMBL" id="AJK48322.1"/>
    </source>
</evidence>
<dbReference type="EMBL" id="CP002581">
    <property type="protein sequence ID" value="AJK48322.1"/>
    <property type="molecule type" value="Genomic_DNA"/>
</dbReference>
<reference evidence="9 10" key="2">
    <citation type="journal article" date="2016" name="Appl. Microbiol. Biotechnol.">
        <title>Mutations improving production and secretion of extracellular lipase by Burkholderia glumae PG1.</title>
        <authorList>
            <person name="Knapp A."/>
            <person name="Voget S."/>
            <person name="Gao R."/>
            <person name="Zaburannyi N."/>
            <person name="Krysciak D."/>
            <person name="Breuer M."/>
            <person name="Hauer B."/>
            <person name="Streit W.R."/>
            <person name="Muller R."/>
            <person name="Daniel R."/>
            <person name="Jaeger K.E."/>
        </authorList>
    </citation>
    <scope>NUCLEOTIDE SEQUENCE [LARGE SCALE GENOMIC DNA]</scope>
    <source>
        <strain evidence="9 10">PG1</strain>
    </source>
</reference>
<evidence type="ECO:0000256" key="2">
    <source>
        <dbReference type="ARBA" id="ARBA00022448"/>
    </source>
</evidence>
<evidence type="ECO:0000256" key="5">
    <source>
        <dbReference type="ARBA" id="ARBA00024335"/>
    </source>
</evidence>
<evidence type="ECO:0000256" key="6">
    <source>
        <dbReference type="ARBA" id="ARBA00040494"/>
    </source>
</evidence>
<evidence type="ECO:0000256" key="1">
    <source>
        <dbReference type="ARBA" id="ARBA00004496"/>
    </source>
</evidence>
<dbReference type="AlphaFoldDB" id="A0A0B6RSL8"/>
<dbReference type="NCBIfam" id="TIGR02499">
    <property type="entry name" value="HrpE_YscL_not"/>
    <property type="match status" value="1"/>
</dbReference>
<keyword evidence="4" id="KW-0653">Protein transport</keyword>
<dbReference type="KEGG" id="bgp:BGL_2c02260"/>
<name>A0A0B6RSL8_BURPL</name>
<evidence type="ECO:0000259" key="8">
    <source>
        <dbReference type="Pfam" id="PF02108"/>
    </source>
</evidence>
<sequence length="416" mass="45137">MAIWLSRPQDAHHQPDESVLHARLGAAADVLPREMFGALVSLEDAYAALAADRAALIEAAHDEAERIVDAGREQAGEILDAAQRERDDAARAGYRDGYDRALGDWMDRLADVAHAQNQLQVRMRERLADIVASAVEQIVRTENRAALFERALASVERIVDGATYLRVAVHPDDLDSAKDTFDRLATRWRELGRPIPMSVVGDKRLAPGSCICESDFGAVDASLDTQLRAMHGAVSRALKRTLVEIEAAAPEDDAAGGDPYGAQDGAYPAAGGDPYAAAPDAYPSEGGADPYADPHADPYAAQGYVPDERHRDPQPAAQGYMPDERHRDPQPAAQGYVPDERHRDPQPAAQGYVPDERHRDPQPAAQGYVPDERHRDPQPAAQGYVPDERHRDPQPAQAQDDPYSAPRAPAHGGGGR</sequence>
<feature type="compositionally biased region" description="Low complexity" evidence="7">
    <location>
        <begin position="256"/>
        <end position="301"/>
    </location>
</feature>